<dbReference type="RefSeq" id="XP_064682004.1">
    <property type="nucleotide sequence ID" value="XM_064829502.1"/>
</dbReference>
<protein>
    <submittedName>
        <fullName evidence="2">Uncharacterized protein</fullName>
    </submittedName>
</protein>
<evidence type="ECO:0000313" key="3">
    <source>
        <dbReference type="Proteomes" id="UP001304243"/>
    </source>
</evidence>
<comment type="caution">
    <text evidence="2">The sequence shown here is derived from an EMBL/GenBank/DDBJ whole genome shotgun (WGS) entry which is preliminary data.</text>
</comment>
<evidence type="ECO:0000256" key="1">
    <source>
        <dbReference type="SAM" id="MobiDB-lite"/>
    </source>
</evidence>
<dbReference type="AlphaFoldDB" id="A0AAN7DEH9"/>
<keyword evidence="3" id="KW-1185">Reference proteome</keyword>
<proteinExistence type="predicted"/>
<dbReference type="Proteomes" id="UP001304243">
    <property type="component" value="Unassembled WGS sequence"/>
</dbReference>
<accession>A0AAN7DEH9</accession>
<dbReference type="EMBL" id="JASEJX010000014">
    <property type="protein sequence ID" value="KAK4515338.1"/>
    <property type="molecule type" value="Genomic_DNA"/>
</dbReference>
<feature type="region of interest" description="Disordered" evidence="1">
    <location>
        <begin position="130"/>
        <end position="154"/>
    </location>
</feature>
<name>A0AAN7DEH9_9FUNG</name>
<organism evidence="2 3">
    <name type="scientific">Mucor velutinosus</name>
    <dbReference type="NCBI Taxonomy" id="708070"/>
    <lineage>
        <taxon>Eukaryota</taxon>
        <taxon>Fungi</taxon>
        <taxon>Fungi incertae sedis</taxon>
        <taxon>Mucoromycota</taxon>
        <taxon>Mucoromycotina</taxon>
        <taxon>Mucoromycetes</taxon>
        <taxon>Mucorales</taxon>
        <taxon>Mucorineae</taxon>
        <taxon>Mucoraceae</taxon>
        <taxon>Mucor</taxon>
    </lineage>
</organism>
<evidence type="ECO:0000313" key="2">
    <source>
        <dbReference type="EMBL" id="KAK4515338.1"/>
    </source>
</evidence>
<feature type="compositionally biased region" description="Polar residues" evidence="1">
    <location>
        <begin position="133"/>
        <end position="142"/>
    </location>
</feature>
<dbReference type="GeneID" id="89953968"/>
<sequence length="511" mass="57867">MRLPSDIPADYIIPQAIREKLNLPSYILTAPIKDLAQVESHVNSIPSRLIMEKQALHVYNDIKTAIFNLCDLDEIPFVLPHNIKSYFKKLQGDFVLEKTKKKFIKIYETALRELHERLAVEELKKRNYKEAQLESTSENATSENDRGSETASLSTMTSSGSRLYVKKNRKQFTIPVPSVYSTAPHKPKLQRGDFVKLSEICSIAMDFTFGEKAMVDQHDLQSYATSREEQEARYSLQQFGGMEEYIKELLSANIAVLPAIAWKHAIHRSSDGLAHQFARVIALTLTDFTSNCRQAPSQIGEHERTAFVKYVVPTFKYLSQETGYTVMSWCEKKVETQMLSSLQANNYSTSACDTKYADGLGVNSLTNEEELFIESSSGINRENVAHSLNDTIKLITECSGALQHIVQKHPNASLDTMCLKEVYGLQVVKKQATLTKVALTKVTKKWSVVELRSSEIPVDWATRYYWLSMFELMATLVLAQRNQEKVNDMLAQESAGILPFSSPKVALFFEQ</sequence>
<reference evidence="2 3" key="1">
    <citation type="submission" date="2022-11" db="EMBL/GenBank/DDBJ databases">
        <title>Mucor velutinosus strain NIH1002 WGS.</title>
        <authorList>
            <person name="Subramanian P."/>
            <person name="Mullikin J.C."/>
            <person name="Segre J.A."/>
            <person name="Zelazny A.M."/>
        </authorList>
    </citation>
    <scope>NUCLEOTIDE SEQUENCE [LARGE SCALE GENOMIC DNA]</scope>
    <source>
        <strain evidence="2 3">NIH1002</strain>
    </source>
</reference>
<gene>
    <name evidence="2" type="ORF">ATC70_010282</name>
</gene>